<feature type="transmembrane region" description="Helical" evidence="1">
    <location>
        <begin position="259"/>
        <end position="278"/>
    </location>
</feature>
<feature type="transmembrane region" description="Helical" evidence="1">
    <location>
        <begin position="111"/>
        <end position="131"/>
    </location>
</feature>
<feature type="transmembrane region" description="Helical" evidence="1">
    <location>
        <begin position="298"/>
        <end position="315"/>
    </location>
</feature>
<evidence type="ECO:0000256" key="1">
    <source>
        <dbReference type="SAM" id="Phobius"/>
    </source>
</evidence>
<dbReference type="PANTHER" id="PTHR43424">
    <property type="entry name" value="LOCUS PUTATIVE PROTEIN 1-RELATED"/>
    <property type="match status" value="1"/>
</dbReference>
<dbReference type="PANTHER" id="PTHR43424:SF1">
    <property type="entry name" value="LOCUS PUTATIVE PROTEIN 1-RELATED"/>
    <property type="match status" value="1"/>
</dbReference>
<proteinExistence type="predicted"/>
<keyword evidence="1" id="KW-1133">Transmembrane helix</keyword>
<dbReference type="Pfam" id="PF13440">
    <property type="entry name" value="Polysacc_synt_3"/>
    <property type="match status" value="1"/>
</dbReference>
<dbReference type="InterPro" id="IPR052556">
    <property type="entry name" value="PolySynth_Transporter"/>
</dbReference>
<feature type="transmembrane region" description="Helical" evidence="1">
    <location>
        <begin position="218"/>
        <end position="238"/>
    </location>
</feature>
<evidence type="ECO:0000313" key="2">
    <source>
        <dbReference type="EMBL" id="XAG84339.1"/>
    </source>
</evidence>
<organism evidence="2">
    <name type="scientific">bacterium 19MO03SA05</name>
    <dbReference type="NCBI Taxonomy" id="2920620"/>
    <lineage>
        <taxon>Bacteria</taxon>
    </lineage>
</organism>
<reference evidence="2" key="1">
    <citation type="submission" date="2022-03" db="EMBL/GenBank/DDBJ databases">
        <title>Sea Food Isolates.</title>
        <authorList>
            <person name="Li c."/>
        </authorList>
    </citation>
    <scope>NUCLEOTIDE SEQUENCE</scope>
    <source>
        <strain evidence="2">19MO03SA05</strain>
    </source>
</reference>
<keyword evidence="1" id="KW-0472">Membrane</keyword>
<feature type="transmembrane region" description="Helical" evidence="1">
    <location>
        <begin position="81"/>
        <end position="99"/>
    </location>
</feature>
<feature type="transmembrane region" description="Helical" evidence="1">
    <location>
        <begin position="353"/>
        <end position="371"/>
    </location>
</feature>
<dbReference type="EMBL" id="CP095350">
    <property type="protein sequence ID" value="XAG84339.1"/>
    <property type="molecule type" value="Genomic_DNA"/>
</dbReference>
<dbReference type="AlphaFoldDB" id="A0AAU6VG92"/>
<keyword evidence="1" id="KW-0812">Transmembrane</keyword>
<name>A0AAU6VG92_UNCXX</name>
<feature type="transmembrane region" description="Helical" evidence="1">
    <location>
        <begin position="137"/>
        <end position="159"/>
    </location>
</feature>
<accession>A0AAU6VG92</accession>
<gene>
    <name evidence="2" type="ORF">MRM63_12640</name>
</gene>
<protein>
    <submittedName>
        <fullName evidence="2">Oligosaccharide flippase family protein</fullName>
    </submittedName>
</protein>
<sequence>MIVKHLGVEQFGSFSLALAILTTLGALVGLGFDSILFKKFISEEDDTTSLLQVSCFLRLVVAALVIIVCTVINFISSEPYLYVLNILVLGFIFDSFLAFKDYFLANLKNKFYTYSTLVSSVIQLVIVYLLVNDNASIGYFAWSYVIAKAIQSVVLFGAFYKVQGLVISPRWKKSLSLSLLKTSYPMMFAASIGLLYSLQDQYFIKYFLGEYELGLYAVGIKFVLILVVLPTLISNVFYPSLVSKYHAGKNIEYNNQLQAMYLLFFILGLILYSCLYFSSEMIVIKLFGDEFKDSVLIMQIYSLLLVVSFFQSLNNKVLILNNLQSVIFKRATFALIINAILNFILIPRFGIKGAAYSTVMSEILVLISYSFRKDTRFIFYHQIKAILFLNILKKDVLRSIKS</sequence>
<feature type="transmembrane region" description="Helical" evidence="1">
    <location>
        <begin position="179"/>
        <end position="198"/>
    </location>
</feature>
<feature type="transmembrane region" description="Helical" evidence="1">
    <location>
        <begin position="56"/>
        <end position="75"/>
    </location>
</feature>
<feature type="transmembrane region" description="Helical" evidence="1">
    <location>
        <begin position="12"/>
        <end position="36"/>
    </location>
</feature>
<feature type="transmembrane region" description="Helical" evidence="1">
    <location>
        <begin position="327"/>
        <end position="347"/>
    </location>
</feature>